<dbReference type="CDD" id="cd01097">
    <property type="entry name" value="Tetrahydromethanopterin_reductase"/>
    <property type="match status" value="1"/>
</dbReference>
<evidence type="ECO:0000313" key="3">
    <source>
        <dbReference type="EMBL" id="SVD82445.1"/>
    </source>
</evidence>
<evidence type="ECO:0000259" key="2">
    <source>
        <dbReference type="Pfam" id="PF00296"/>
    </source>
</evidence>
<dbReference type="SUPFAM" id="SSF51679">
    <property type="entry name" value="Bacterial luciferase-like"/>
    <property type="match status" value="1"/>
</dbReference>
<dbReference type="InterPro" id="IPR036661">
    <property type="entry name" value="Luciferase-like_sf"/>
</dbReference>
<feature type="domain" description="Luciferase-like" evidence="2">
    <location>
        <begin position="21"/>
        <end position="149"/>
    </location>
</feature>
<dbReference type="GO" id="GO:0016705">
    <property type="term" value="F:oxidoreductase activity, acting on paired donors, with incorporation or reduction of molecular oxygen"/>
    <property type="evidence" value="ECO:0007669"/>
    <property type="project" value="InterPro"/>
</dbReference>
<gene>
    <name evidence="3" type="ORF">METZ01_LOCUS435299</name>
</gene>
<dbReference type="AlphaFoldDB" id="A0A382YHZ8"/>
<proteinExistence type="predicted"/>
<accession>A0A382YHZ8</accession>
<reference evidence="3" key="1">
    <citation type="submission" date="2018-05" db="EMBL/GenBank/DDBJ databases">
        <authorList>
            <person name="Lanie J.A."/>
            <person name="Ng W.-L."/>
            <person name="Kazmierczak K.M."/>
            <person name="Andrzejewski T.M."/>
            <person name="Davidsen T.M."/>
            <person name="Wayne K.J."/>
            <person name="Tettelin H."/>
            <person name="Glass J.I."/>
            <person name="Rusch D."/>
            <person name="Podicherti R."/>
            <person name="Tsui H.-C.T."/>
            <person name="Winkler M.E."/>
        </authorList>
    </citation>
    <scope>NUCLEOTIDE SEQUENCE</scope>
</reference>
<dbReference type="InterPro" id="IPR011251">
    <property type="entry name" value="Luciferase-like_dom"/>
</dbReference>
<evidence type="ECO:0000256" key="1">
    <source>
        <dbReference type="ARBA" id="ARBA00023002"/>
    </source>
</evidence>
<dbReference type="PANTHER" id="PTHR43244:SF1">
    <property type="entry name" value="5,10-METHYLENETETRAHYDROMETHANOPTERIN REDUCTASE"/>
    <property type="match status" value="1"/>
</dbReference>
<feature type="non-terminal residue" evidence="3">
    <location>
        <position position="175"/>
    </location>
</feature>
<feature type="non-terminal residue" evidence="3">
    <location>
        <position position="1"/>
    </location>
</feature>
<keyword evidence="1" id="KW-0560">Oxidoreductase</keyword>
<dbReference type="PANTHER" id="PTHR43244">
    <property type="match status" value="1"/>
</dbReference>
<dbReference type="InterPro" id="IPR050564">
    <property type="entry name" value="F420-G6PD/mer"/>
</dbReference>
<dbReference type="Pfam" id="PF00296">
    <property type="entry name" value="Bac_luciferase"/>
    <property type="match status" value="1"/>
</dbReference>
<dbReference type="Gene3D" id="3.20.20.30">
    <property type="entry name" value="Luciferase-like domain"/>
    <property type="match status" value="1"/>
</dbReference>
<organism evidence="3">
    <name type="scientific">marine metagenome</name>
    <dbReference type="NCBI Taxonomy" id="408172"/>
    <lineage>
        <taxon>unclassified sequences</taxon>
        <taxon>metagenomes</taxon>
        <taxon>ecological metagenomes</taxon>
    </lineage>
</organism>
<sequence length="175" mass="19015">VKLGAQYGYWTKEPQIHIIPTAIEAEKLGFDSLWTGESYSSDAFTPLAWVGAHTEKIKLITGIAQLGARTPASLAMQAMTLDGLSGGRFSLGIGVSGPQVIEGWYGQPFGKPLARTRETIAILRDIWKRENPVIAEGPNFPLPYPPEAPNSWGLGKPLKLITEPIRRDIPILLGA</sequence>
<name>A0A382YHZ8_9ZZZZ</name>
<dbReference type="EMBL" id="UINC01175691">
    <property type="protein sequence ID" value="SVD82445.1"/>
    <property type="molecule type" value="Genomic_DNA"/>
</dbReference>
<protein>
    <recommendedName>
        <fullName evidence="2">Luciferase-like domain-containing protein</fullName>
    </recommendedName>
</protein>